<dbReference type="Proteomes" id="UP001605036">
    <property type="component" value="Unassembled WGS sequence"/>
</dbReference>
<sequence>MELNLSAWSKVVSNSSFKTYQQKVSLIGNRVQNVIIPPAELIIINRWSRAGRSVSTPSPRGYIFCLLGKNAKTDETAPSISDSAGSGDGGCLRLAQVLVGAELLAVEHEQKRGSQKHIAKESSETWSTVRDKARHGAHEQRFFHQKVGEVLFQALAKEDVRPPIFDYDELKAATKDFSQHNELGKCAFGAVYKVSLSLKQI</sequence>
<protein>
    <submittedName>
        <fullName evidence="1">Uncharacterized protein</fullName>
    </submittedName>
</protein>
<accession>A0ABD1Y8Q3</accession>
<dbReference type="EMBL" id="JBHFFA010000006">
    <property type="protein sequence ID" value="KAL2623128.1"/>
    <property type="molecule type" value="Genomic_DNA"/>
</dbReference>
<dbReference type="AlphaFoldDB" id="A0ABD1Y8Q3"/>
<organism evidence="1 2">
    <name type="scientific">Riccia fluitans</name>
    <dbReference type="NCBI Taxonomy" id="41844"/>
    <lineage>
        <taxon>Eukaryota</taxon>
        <taxon>Viridiplantae</taxon>
        <taxon>Streptophyta</taxon>
        <taxon>Embryophyta</taxon>
        <taxon>Marchantiophyta</taxon>
        <taxon>Marchantiopsida</taxon>
        <taxon>Marchantiidae</taxon>
        <taxon>Marchantiales</taxon>
        <taxon>Ricciaceae</taxon>
        <taxon>Riccia</taxon>
    </lineage>
</organism>
<name>A0ABD1Y8Q3_9MARC</name>
<keyword evidence="2" id="KW-1185">Reference proteome</keyword>
<gene>
    <name evidence="1" type="ORF">R1flu_003333</name>
</gene>
<comment type="caution">
    <text evidence="1">The sequence shown here is derived from an EMBL/GenBank/DDBJ whole genome shotgun (WGS) entry which is preliminary data.</text>
</comment>
<evidence type="ECO:0000313" key="2">
    <source>
        <dbReference type="Proteomes" id="UP001605036"/>
    </source>
</evidence>
<reference evidence="1 2" key="1">
    <citation type="submission" date="2024-09" db="EMBL/GenBank/DDBJ databases">
        <title>Chromosome-scale assembly of Riccia fluitans.</title>
        <authorList>
            <person name="Paukszto L."/>
            <person name="Sawicki J."/>
            <person name="Karawczyk K."/>
            <person name="Piernik-Szablinska J."/>
            <person name="Szczecinska M."/>
            <person name="Mazdziarz M."/>
        </authorList>
    </citation>
    <scope>NUCLEOTIDE SEQUENCE [LARGE SCALE GENOMIC DNA]</scope>
    <source>
        <strain evidence="1">Rf_01</strain>
        <tissue evidence="1">Aerial parts of the thallus</tissue>
    </source>
</reference>
<proteinExistence type="predicted"/>
<evidence type="ECO:0000313" key="1">
    <source>
        <dbReference type="EMBL" id="KAL2623128.1"/>
    </source>
</evidence>
<dbReference type="Gene3D" id="3.30.200.20">
    <property type="entry name" value="Phosphorylase Kinase, domain 1"/>
    <property type="match status" value="1"/>
</dbReference>